<dbReference type="CDD" id="cd09272">
    <property type="entry name" value="RNase_HI_RT_Ty1"/>
    <property type="match status" value="1"/>
</dbReference>
<evidence type="ECO:0000313" key="2">
    <source>
        <dbReference type="EMBL" id="CAJ1931215.1"/>
    </source>
</evidence>
<feature type="compositionally biased region" description="Acidic residues" evidence="1">
    <location>
        <begin position="188"/>
        <end position="204"/>
    </location>
</feature>
<dbReference type="EMBL" id="CAKOGP040000134">
    <property type="protein sequence ID" value="CAJ1931215.1"/>
    <property type="molecule type" value="Genomic_DNA"/>
</dbReference>
<dbReference type="AlphaFoldDB" id="A0AAD2FDW5"/>
<proteinExistence type="predicted"/>
<comment type="caution">
    <text evidence="2">The sequence shown here is derived from an EMBL/GenBank/DDBJ whole genome shotgun (WGS) entry which is preliminary data.</text>
</comment>
<name>A0AAD2FDW5_9STRA</name>
<organism evidence="2 3">
    <name type="scientific">Cylindrotheca closterium</name>
    <dbReference type="NCBI Taxonomy" id="2856"/>
    <lineage>
        <taxon>Eukaryota</taxon>
        <taxon>Sar</taxon>
        <taxon>Stramenopiles</taxon>
        <taxon>Ochrophyta</taxon>
        <taxon>Bacillariophyta</taxon>
        <taxon>Bacillariophyceae</taxon>
        <taxon>Bacillariophycidae</taxon>
        <taxon>Bacillariales</taxon>
        <taxon>Bacillariaceae</taxon>
        <taxon>Cylindrotheca</taxon>
    </lineage>
</organism>
<feature type="region of interest" description="Disordered" evidence="1">
    <location>
        <begin position="188"/>
        <end position="272"/>
    </location>
</feature>
<evidence type="ECO:0008006" key="4">
    <source>
        <dbReference type="Google" id="ProtNLM"/>
    </source>
</evidence>
<gene>
    <name evidence="2" type="ORF">CYCCA115_LOCUS2289</name>
</gene>
<dbReference type="Proteomes" id="UP001295423">
    <property type="component" value="Unassembled WGS sequence"/>
</dbReference>
<evidence type="ECO:0000256" key="1">
    <source>
        <dbReference type="SAM" id="MobiDB-lite"/>
    </source>
</evidence>
<dbReference type="PANTHER" id="PTHR11439:SF467">
    <property type="entry name" value="INTEGRASE CATALYTIC DOMAIN-CONTAINING PROTEIN"/>
    <property type="match status" value="1"/>
</dbReference>
<reference evidence="2" key="1">
    <citation type="submission" date="2023-08" db="EMBL/GenBank/DDBJ databases">
        <authorList>
            <person name="Audoor S."/>
            <person name="Bilcke G."/>
        </authorList>
    </citation>
    <scope>NUCLEOTIDE SEQUENCE</scope>
</reference>
<evidence type="ECO:0000313" key="3">
    <source>
        <dbReference type="Proteomes" id="UP001295423"/>
    </source>
</evidence>
<feature type="compositionally biased region" description="Basic and acidic residues" evidence="1">
    <location>
        <begin position="263"/>
        <end position="272"/>
    </location>
</feature>
<keyword evidence="3" id="KW-1185">Reference proteome</keyword>
<feature type="non-terminal residue" evidence="2">
    <location>
        <position position="814"/>
    </location>
</feature>
<dbReference type="PANTHER" id="PTHR11439">
    <property type="entry name" value="GAG-POL-RELATED RETROTRANSPOSON"/>
    <property type="match status" value="1"/>
</dbReference>
<sequence>REVTRPQITVLPITDQVIKLVEAHAAEEGVTDLRTYSRRNGEVILDAALLAGVDPDELWDEDYVPADIEIPPVNDMNLRKNDAITDEELEELIEDAAEDILESRRVDDKRQHEHDEADRTVDRMLQKIKRHQEEDDEDDMDFVQDQQPENDIEMDIDDEELKDMIDEVARELDRLSQPIEEEIMFSVEDEDDDNEGEYDAEEIEELQKAEDEPQVYPDEEDDVRAGVRFEEVPVLSTTDDSNKDKKRRTRSGRSFYSNGVKYRPIDRNRTDRPRYGQTYLQRKKPKINLLKNRSAMRKKARLKRLRISLYQAIASKGGTEKKATYNVDESFVISRVMQQIRDEVYTRDGVSFIQQYYLNKGLKNFKERGKEAALKELDQLIKPSCWTPISIGELTEFEKRKAVDAMMLLAEKNSGDIKGRFVYKGNETRDWLSREDTASPTASHEGICCTGVIDAHGGRCMMSMDIPNAFIQTLMPDLGMVNGKQLTIRFHVDDVLASHMEQQVLEDFFTWVNEKYGGLKEVTCTRGKVHTYLGMTLDFSKKGKMKIRMDDYVDRMLSEFPVKFKDNEVQETPAGNNLLEKGKGAPLEKERHEAFHSFVAKSLFLSKRARLDISPTVSILASRVQSPNLSDWHKLVRLMRYIHSTKGWHLTLSADDLRVIKWYVNASFAVHPDFKSHTGAVMTMGTGAVQAITQKQKLNCDSSTHAELIGVHDAMSNILWTRLFMEEQGYPIEKNILYQDNKSSILLETNGRSSAGKRSRALNIRYFFVTDQVELGNITIEHMPTDEMWADYMTKPLQGEKFRKFRAVIQGDQD</sequence>
<protein>
    <recommendedName>
        <fullName evidence="4">Reverse transcriptase Ty1/copia-type domain-containing protein</fullName>
    </recommendedName>
</protein>
<accession>A0AAD2FDW5</accession>